<comment type="caution">
    <text evidence="9">The sequence shown here is derived from an EMBL/GenBank/DDBJ whole genome shotgun (WGS) entry which is preliminary data.</text>
</comment>
<feature type="domain" description="MacB-like periplasmic core" evidence="8">
    <location>
        <begin position="22"/>
        <end position="247"/>
    </location>
</feature>
<dbReference type="Proteomes" id="UP000676386">
    <property type="component" value="Unassembled WGS sequence"/>
</dbReference>
<evidence type="ECO:0000256" key="5">
    <source>
        <dbReference type="ARBA" id="ARBA00023136"/>
    </source>
</evidence>
<keyword evidence="2" id="KW-1003">Cell membrane</keyword>
<feature type="transmembrane region" description="Helical" evidence="6">
    <location>
        <begin position="379"/>
        <end position="404"/>
    </location>
</feature>
<organism evidence="9 10">
    <name type="scientific">Chitinophaga hostae</name>
    <dbReference type="NCBI Taxonomy" id="2831022"/>
    <lineage>
        <taxon>Bacteria</taxon>
        <taxon>Pseudomonadati</taxon>
        <taxon>Bacteroidota</taxon>
        <taxon>Chitinophagia</taxon>
        <taxon>Chitinophagales</taxon>
        <taxon>Chitinophagaceae</taxon>
        <taxon>Chitinophaga</taxon>
    </lineage>
</organism>
<keyword evidence="10" id="KW-1185">Reference proteome</keyword>
<evidence type="ECO:0000256" key="2">
    <source>
        <dbReference type="ARBA" id="ARBA00022475"/>
    </source>
</evidence>
<feature type="transmembrane region" description="Helical" evidence="6">
    <location>
        <begin position="20"/>
        <end position="44"/>
    </location>
</feature>
<evidence type="ECO:0000256" key="4">
    <source>
        <dbReference type="ARBA" id="ARBA00022989"/>
    </source>
</evidence>
<feature type="transmembrane region" description="Helical" evidence="6">
    <location>
        <begin position="425"/>
        <end position="447"/>
    </location>
</feature>
<accession>A0ABS5IZM0</accession>
<evidence type="ECO:0000256" key="6">
    <source>
        <dbReference type="SAM" id="Phobius"/>
    </source>
</evidence>
<keyword evidence="4 6" id="KW-1133">Transmembrane helix</keyword>
<gene>
    <name evidence="9" type="ORF">KE626_14005</name>
</gene>
<dbReference type="PANTHER" id="PTHR30572">
    <property type="entry name" value="MEMBRANE COMPONENT OF TRANSPORTER-RELATED"/>
    <property type="match status" value="1"/>
</dbReference>
<name>A0ABS5IZM0_9BACT</name>
<feature type="transmembrane region" description="Helical" evidence="6">
    <location>
        <begin position="338"/>
        <end position="359"/>
    </location>
</feature>
<keyword evidence="5 6" id="KW-0472">Membrane</keyword>
<dbReference type="RefSeq" id="WP_211973540.1">
    <property type="nucleotide sequence ID" value="NZ_CBFHAM010000009.1"/>
</dbReference>
<dbReference type="InterPro" id="IPR025857">
    <property type="entry name" value="MacB_PCD"/>
</dbReference>
<comment type="subcellular location">
    <subcellularLocation>
        <location evidence="1">Cell membrane</location>
        <topology evidence="1">Multi-pass membrane protein</topology>
    </subcellularLocation>
</comment>
<dbReference type="Pfam" id="PF02687">
    <property type="entry name" value="FtsX"/>
    <property type="match status" value="1"/>
</dbReference>
<dbReference type="InterPro" id="IPR003838">
    <property type="entry name" value="ABC3_permease_C"/>
</dbReference>
<dbReference type="InterPro" id="IPR050250">
    <property type="entry name" value="Macrolide_Exporter_MacB"/>
</dbReference>
<evidence type="ECO:0000259" key="8">
    <source>
        <dbReference type="Pfam" id="PF12704"/>
    </source>
</evidence>
<proteinExistence type="predicted"/>
<dbReference type="Pfam" id="PF12704">
    <property type="entry name" value="MacB_PCD"/>
    <property type="match status" value="1"/>
</dbReference>
<evidence type="ECO:0000313" key="9">
    <source>
        <dbReference type="EMBL" id="MBS0028429.1"/>
    </source>
</evidence>
<reference evidence="9 10" key="1">
    <citation type="submission" date="2021-04" db="EMBL/GenBank/DDBJ databases">
        <title>Chitinophaga sp. nov., isolated from the rhizosphere soil.</title>
        <authorList>
            <person name="He S."/>
        </authorList>
    </citation>
    <scope>NUCLEOTIDE SEQUENCE [LARGE SCALE GENOMIC DNA]</scope>
    <source>
        <strain evidence="9 10">2R12</strain>
    </source>
</reference>
<dbReference type="EMBL" id="JAGTXB010000006">
    <property type="protein sequence ID" value="MBS0028429.1"/>
    <property type="molecule type" value="Genomic_DNA"/>
</dbReference>
<feature type="transmembrane region" description="Helical" evidence="6">
    <location>
        <begin position="453"/>
        <end position="472"/>
    </location>
</feature>
<evidence type="ECO:0000256" key="3">
    <source>
        <dbReference type="ARBA" id="ARBA00022692"/>
    </source>
</evidence>
<evidence type="ECO:0000259" key="7">
    <source>
        <dbReference type="Pfam" id="PF02687"/>
    </source>
</evidence>
<dbReference type="PANTHER" id="PTHR30572:SF18">
    <property type="entry name" value="ABC-TYPE MACROLIDE FAMILY EXPORT SYSTEM PERMEASE COMPONENT 2"/>
    <property type="match status" value="1"/>
</dbReference>
<evidence type="ECO:0000256" key="1">
    <source>
        <dbReference type="ARBA" id="ARBA00004651"/>
    </source>
</evidence>
<sequence length="524" mass="58405">MMLLYNYIKLAWRNLGKRKLYSFINIGGLAAGLCVCMLIMLYVAHELSYDRFHKDSHRIFSLLEKIKMDKDTIQFERFNYATGPAILRQDAAVKSFLRMGNLSNEATVMQNVANPAIRDEETDTWFTDANYFSFFSFPLVEGNPAEVLKQPFTAVITASMARKYFGTTAAVGKQLRYNGRYIFVVSGIMADAPSNSSIKANFLLSVSSIAGIESLRSLVTDDRGFGGPFKTYIKLTDAAYAGQVEQRTGRIASLENEPGKALLIPLNKIHLEANFNAGFNLRYLKLFPVVAVLILLMALINYMSLSTARATVRAREIGVRKSLGADHRRIAQQFYVESALYAFLAFCLAIVLCMVLRPWFFNLLELKVDVSFLYHPAVIVIYVALLLVTVLIAGSYPAFVLSRYNPVTVLSGKMSKTGGTGVRKVLTVLQFGTAAVLIICSIVQITALLSKEFVKLVFIALVIASPIAWYLMQRWLQQFAYRIDMQPWMFVLSALIAIAAALMAIGLQTVKAAIRNPVTALKIE</sequence>
<evidence type="ECO:0000313" key="10">
    <source>
        <dbReference type="Proteomes" id="UP000676386"/>
    </source>
</evidence>
<feature type="transmembrane region" description="Helical" evidence="6">
    <location>
        <begin position="488"/>
        <end position="507"/>
    </location>
</feature>
<feature type="domain" description="ABC3 transporter permease C-terminal" evidence="7">
    <location>
        <begin position="289"/>
        <end position="406"/>
    </location>
</feature>
<protein>
    <submittedName>
        <fullName evidence="9">ABC transporter permease</fullName>
    </submittedName>
</protein>
<feature type="transmembrane region" description="Helical" evidence="6">
    <location>
        <begin position="286"/>
        <end position="305"/>
    </location>
</feature>
<keyword evidence="3 6" id="KW-0812">Transmembrane</keyword>